<dbReference type="Proteomes" id="UP000675881">
    <property type="component" value="Chromosome 8"/>
</dbReference>
<dbReference type="SMART" id="SM00409">
    <property type="entry name" value="IG"/>
    <property type="match status" value="1"/>
</dbReference>
<dbReference type="EMBL" id="HG994587">
    <property type="protein sequence ID" value="CAF3017131.1"/>
    <property type="molecule type" value="Genomic_DNA"/>
</dbReference>
<dbReference type="InterPro" id="IPR013783">
    <property type="entry name" value="Ig-like_fold"/>
</dbReference>
<reference evidence="2" key="1">
    <citation type="submission" date="2021-02" db="EMBL/GenBank/DDBJ databases">
        <authorList>
            <person name="Bekaert M."/>
        </authorList>
    </citation>
    <scope>NUCLEOTIDE SEQUENCE</scope>
    <source>
        <strain evidence="2">IoA-00</strain>
    </source>
</reference>
<proteinExistence type="predicted"/>
<organism evidence="2 3">
    <name type="scientific">Lepeophtheirus salmonis</name>
    <name type="common">Salmon louse</name>
    <name type="synonym">Caligus salmonis</name>
    <dbReference type="NCBI Taxonomy" id="72036"/>
    <lineage>
        <taxon>Eukaryota</taxon>
        <taxon>Metazoa</taxon>
        <taxon>Ecdysozoa</taxon>
        <taxon>Arthropoda</taxon>
        <taxon>Crustacea</taxon>
        <taxon>Multicrustacea</taxon>
        <taxon>Hexanauplia</taxon>
        <taxon>Copepoda</taxon>
        <taxon>Siphonostomatoida</taxon>
        <taxon>Caligidae</taxon>
        <taxon>Lepeophtheirus</taxon>
    </lineage>
</organism>
<evidence type="ECO:0000256" key="1">
    <source>
        <dbReference type="ARBA" id="ARBA00023319"/>
    </source>
</evidence>
<gene>
    <name evidence="2" type="ORF">LSAA_14454</name>
</gene>
<dbReference type="SMART" id="SM00408">
    <property type="entry name" value="IGc2"/>
    <property type="match status" value="1"/>
</dbReference>
<protein>
    <submittedName>
        <fullName evidence="2">ROBO2</fullName>
    </submittedName>
</protein>
<dbReference type="InterPro" id="IPR036179">
    <property type="entry name" value="Ig-like_dom_sf"/>
</dbReference>
<sequence>MRLKTIKPKFVRLVSQLYDWFPVLSSSSQSPPLILSHPESTIVPKNDPVTLRCDTSGDPLPEIIWRRNGRKVTTAADDHRSRRVLLPNGSLFFLRTVHSRKETDGGIYSCVARNTLGSVESRNASLTIAGEEHIILYEIINF</sequence>
<dbReference type="Gene3D" id="2.60.40.10">
    <property type="entry name" value="Immunoglobulins"/>
    <property type="match status" value="1"/>
</dbReference>
<dbReference type="FunFam" id="2.60.40.10:FF:000026">
    <property type="entry name" value="roundabout homolog 2 isoform X1"/>
    <property type="match status" value="1"/>
</dbReference>
<dbReference type="GO" id="GO:0007411">
    <property type="term" value="P:axon guidance"/>
    <property type="evidence" value="ECO:0007669"/>
    <property type="project" value="TreeGrafter"/>
</dbReference>
<accession>A0A7R8HCT8</accession>
<dbReference type="PANTHER" id="PTHR10075">
    <property type="entry name" value="BASIGIN RELATED"/>
    <property type="match status" value="1"/>
</dbReference>
<dbReference type="GO" id="GO:0098632">
    <property type="term" value="F:cell-cell adhesion mediator activity"/>
    <property type="evidence" value="ECO:0007669"/>
    <property type="project" value="TreeGrafter"/>
</dbReference>
<dbReference type="InterPro" id="IPR003598">
    <property type="entry name" value="Ig_sub2"/>
</dbReference>
<dbReference type="OrthoDB" id="428111at2759"/>
<dbReference type="GO" id="GO:0070593">
    <property type="term" value="P:dendrite self-avoidance"/>
    <property type="evidence" value="ECO:0007669"/>
    <property type="project" value="TreeGrafter"/>
</dbReference>
<keyword evidence="3" id="KW-1185">Reference proteome</keyword>
<dbReference type="GO" id="GO:0030424">
    <property type="term" value="C:axon"/>
    <property type="evidence" value="ECO:0007669"/>
    <property type="project" value="TreeGrafter"/>
</dbReference>
<dbReference type="InterPro" id="IPR003599">
    <property type="entry name" value="Ig_sub"/>
</dbReference>
<evidence type="ECO:0000313" key="2">
    <source>
        <dbReference type="EMBL" id="CAF3017131.1"/>
    </source>
</evidence>
<dbReference type="SUPFAM" id="SSF48726">
    <property type="entry name" value="Immunoglobulin"/>
    <property type="match status" value="1"/>
</dbReference>
<dbReference type="InterPro" id="IPR007110">
    <property type="entry name" value="Ig-like_dom"/>
</dbReference>
<keyword evidence="1" id="KW-0393">Immunoglobulin domain</keyword>
<dbReference type="Pfam" id="PF13927">
    <property type="entry name" value="Ig_3"/>
    <property type="match status" value="1"/>
</dbReference>
<name>A0A7R8HCT8_LEPSM</name>
<dbReference type="AlphaFoldDB" id="A0A7R8HCT8"/>
<evidence type="ECO:0000313" key="3">
    <source>
        <dbReference type="Proteomes" id="UP000675881"/>
    </source>
</evidence>
<dbReference type="PANTHER" id="PTHR10075:SF100">
    <property type="entry name" value="FASCICLIN-2"/>
    <property type="match status" value="1"/>
</dbReference>
<dbReference type="GO" id="GO:0007156">
    <property type="term" value="P:homophilic cell adhesion via plasma membrane adhesion molecules"/>
    <property type="evidence" value="ECO:0007669"/>
    <property type="project" value="TreeGrafter"/>
</dbReference>
<dbReference type="PROSITE" id="PS50835">
    <property type="entry name" value="IG_LIKE"/>
    <property type="match status" value="1"/>
</dbReference>
<dbReference type="GO" id="GO:0005886">
    <property type="term" value="C:plasma membrane"/>
    <property type="evidence" value="ECO:0007669"/>
    <property type="project" value="TreeGrafter"/>
</dbReference>